<dbReference type="EMBL" id="JBHRSB010000006">
    <property type="protein sequence ID" value="MFC3002216.1"/>
    <property type="molecule type" value="Genomic_DNA"/>
</dbReference>
<evidence type="ECO:0000313" key="1">
    <source>
        <dbReference type="EMBL" id="MFC3002216.1"/>
    </source>
</evidence>
<gene>
    <name evidence="1" type="ORF">ACFOD3_20115</name>
</gene>
<sequence>MLDRRGLIALGALAALPRAARAQTIFELPDPAGLRVFLHRPANWRPDGRAIIVLHGLRRDADRYLAEWAPQAEAANLLLVAPEFSRALFPTVASYNWGNVVSEDLRPNAPEAWTFGLIDRIWDAVRARTGAVRAGYTLFGHSAGAQFVHRYLLLAEASRAEAIITANAGSYTMPVRDVAFPFGLGGLDVPEARLQAAFARPVTVLLGADDADPRHPSLPRQPGAIAQGPHRLARGLNFYATARAEAWRLEMPFRWRLETVPGVGHDNGGMARRAAEIAVSAAG</sequence>
<dbReference type="RefSeq" id="WP_216838285.1">
    <property type="nucleotide sequence ID" value="NZ_JAFNJS010000006.1"/>
</dbReference>
<reference evidence="2" key="1">
    <citation type="journal article" date="2019" name="Int. J. Syst. Evol. Microbiol.">
        <title>The Global Catalogue of Microorganisms (GCM) 10K type strain sequencing project: providing services to taxonomists for standard genome sequencing and annotation.</title>
        <authorList>
            <consortium name="The Broad Institute Genomics Platform"/>
            <consortium name="The Broad Institute Genome Sequencing Center for Infectious Disease"/>
            <person name="Wu L."/>
            <person name="Ma J."/>
        </authorList>
    </citation>
    <scope>NUCLEOTIDE SEQUENCE [LARGE SCALE GENOMIC DNA]</scope>
    <source>
        <strain evidence="2">CGMCC 1.16855</strain>
    </source>
</reference>
<keyword evidence="1" id="KW-0378">Hydrolase</keyword>
<proteinExistence type="predicted"/>
<accession>A0ABV7BWY5</accession>
<evidence type="ECO:0000313" key="2">
    <source>
        <dbReference type="Proteomes" id="UP001595420"/>
    </source>
</evidence>
<organism evidence="1 2">
    <name type="scientific">Falsiroseomonas tokyonensis</name>
    <dbReference type="NCBI Taxonomy" id="430521"/>
    <lineage>
        <taxon>Bacteria</taxon>
        <taxon>Pseudomonadati</taxon>
        <taxon>Pseudomonadota</taxon>
        <taxon>Alphaproteobacteria</taxon>
        <taxon>Acetobacterales</taxon>
        <taxon>Roseomonadaceae</taxon>
        <taxon>Falsiroseomonas</taxon>
    </lineage>
</organism>
<comment type="caution">
    <text evidence="1">The sequence shown here is derived from an EMBL/GenBank/DDBJ whole genome shotgun (WGS) entry which is preliminary data.</text>
</comment>
<protein>
    <submittedName>
        <fullName evidence="1">Alpha/beta hydrolase</fullName>
    </submittedName>
</protein>
<dbReference type="GO" id="GO:0016787">
    <property type="term" value="F:hydrolase activity"/>
    <property type="evidence" value="ECO:0007669"/>
    <property type="project" value="UniProtKB-KW"/>
</dbReference>
<name>A0ABV7BWY5_9PROT</name>
<keyword evidence="2" id="KW-1185">Reference proteome</keyword>
<dbReference type="Proteomes" id="UP001595420">
    <property type="component" value="Unassembled WGS sequence"/>
</dbReference>